<keyword evidence="2" id="KW-1185">Reference proteome</keyword>
<evidence type="ECO:0000313" key="1">
    <source>
        <dbReference type="EMBL" id="KAH6946490.1"/>
    </source>
</evidence>
<accession>A0ACB7THH4</accession>
<name>A0ACB7THH4_HYAAI</name>
<comment type="caution">
    <text evidence="1">The sequence shown here is derived from an EMBL/GenBank/DDBJ whole genome shotgun (WGS) entry which is preliminary data.</text>
</comment>
<sequence length="263" mass="29287">MATASPGETSRTTTSSDLGDPADLPAATGSTAAGPTMSADHEPLLSGDPGREHVPLRRRDLLRDPQGGQGTREEKVTKEPEYFESRCDRLYCPNLPCVQTGSAIHPVYLPLEVCEIVEGQHCKRELDENQTSEMIKRTGQASSKRFNEIRQSVQDLVNRSDQCLREHSVKITEPEPVRPAGQPRELQDASARRLGNEHTHKAADGRQRGRHEAQADWHGGASRQEYELAKNMNYAEIKQVDETKIGLHTQCVMDNVESVCLRR</sequence>
<protein>
    <submittedName>
        <fullName evidence="1">Uncharacterized protein</fullName>
    </submittedName>
</protein>
<dbReference type="Proteomes" id="UP000821845">
    <property type="component" value="Chromosome 1"/>
</dbReference>
<organism evidence="1 2">
    <name type="scientific">Hyalomma asiaticum</name>
    <name type="common">Tick</name>
    <dbReference type="NCBI Taxonomy" id="266040"/>
    <lineage>
        <taxon>Eukaryota</taxon>
        <taxon>Metazoa</taxon>
        <taxon>Ecdysozoa</taxon>
        <taxon>Arthropoda</taxon>
        <taxon>Chelicerata</taxon>
        <taxon>Arachnida</taxon>
        <taxon>Acari</taxon>
        <taxon>Parasitiformes</taxon>
        <taxon>Ixodida</taxon>
        <taxon>Ixodoidea</taxon>
        <taxon>Ixodidae</taxon>
        <taxon>Hyalomminae</taxon>
        <taxon>Hyalomma</taxon>
    </lineage>
</organism>
<evidence type="ECO:0000313" key="2">
    <source>
        <dbReference type="Proteomes" id="UP000821845"/>
    </source>
</evidence>
<reference evidence="1" key="1">
    <citation type="submission" date="2020-05" db="EMBL/GenBank/DDBJ databases">
        <title>Large-scale comparative analyses of tick genomes elucidate their genetic diversity and vector capacities.</title>
        <authorList>
            <person name="Jia N."/>
            <person name="Wang J."/>
            <person name="Shi W."/>
            <person name="Du L."/>
            <person name="Sun Y."/>
            <person name="Zhan W."/>
            <person name="Jiang J."/>
            <person name="Wang Q."/>
            <person name="Zhang B."/>
            <person name="Ji P."/>
            <person name="Sakyi L.B."/>
            <person name="Cui X."/>
            <person name="Yuan T."/>
            <person name="Jiang B."/>
            <person name="Yang W."/>
            <person name="Lam T.T.-Y."/>
            <person name="Chang Q."/>
            <person name="Ding S."/>
            <person name="Wang X."/>
            <person name="Zhu J."/>
            <person name="Ruan X."/>
            <person name="Zhao L."/>
            <person name="Wei J."/>
            <person name="Que T."/>
            <person name="Du C."/>
            <person name="Cheng J."/>
            <person name="Dai P."/>
            <person name="Han X."/>
            <person name="Huang E."/>
            <person name="Gao Y."/>
            <person name="Liu J."/>
            <person name="Shao H."/>
            <person name="Ye R."/>
            <person name="Li L."/>
            <person name="Wei W."/>
            <person name="Wang X."/>
            <person name="Wang C."/>
            <person name="Yang T."/>
            <person name="Huo Q."/>
            <person name="Li W."/>
            <person name="Guo W."/>
            <person name="Chen H."/>
            <person name="Zhou L."/>
            <person name="Ni X."/>
            <person name="Tian J."/>
            <person name="Zhou Y."/>
            <person name="Sheng Y."/>
            <person name="Liu T."/>
            <person name="Pan Y."/>
            <person name="Xia L."/>
            <person name="Li J."/>
            <person name="Zhao F."/>
            <person name="Cao W."/>
        </authorList>
    </citation>
    <scope>NUCLEOTIDE SEQUENCE</scope>
    <source>
        <strain evidence="1">Hyas-2018</strain>
    </source>
</reference>
<dbReference type="EMBL" id="CM023481">
    <property type="protein sequence ID" value="KAH6946490.1"/>
    <property type="molecule type" value="Genomic_DNA"/>
</dbReference>
<proteinExistence type="predicted"/>
<gene>
    <name evidence="1" type="ORF">HPB50_013746</name>
</gene>